<accession>A0A8X6Y1P7</accession>
<reference evidence="1" key="1">
    <citation type="submission" date="2020-08" db="EMBL/GenBank/DDBJ databases">
        <title>Multicomponent nature underlies the extraordinary mechanical properties of spider dragline silk.</title>
        <authorList>
            <person name="Kono N."/>
            <person name="Nakamura H."/>
            <person name="Mori M."/>
            <person name="Yoshida Y."/>
            <person name="Ohtoshi R."/>
            <person name="Malay A.D."/>
            <person name="Moran D.A.P."/>
            <person name="Tomita M."/>
            <person name="Numata K."/>
            <person name="Arakawa K."/>
        </authorList>
    </citation>
    <scope>NUCLEOTIDE SEQUENCE</scope>
</reference>
<proteinExistence type="predicted"/>
<organism evidence="1 2">
    <name type="scientific">Trichonephila inaurata madagascariensis</name>
    <dbReference type="NCBI Taxonomy" id="2747483"/>
    <lineage>
        <taxon>Eukaryota</taxon>
        <taxon>Metazoa</taxon>
        <taxon>Ecdysozoa</taxon>
        <taxon>Arthropoda</taxon>
        <taxon>Chelicerata</taxon>
        <taxon>Arachnida</taxon>
        <taxon>Araneae</taxon>
        <taxon>Araneomorphae</taxon>
        <taxon>Entelegynae</taxon>
        <taxon>Araneoidea</taxon>
        <taxon>Nephilidae</taxon>
        <taxon>Trichonephila</taxon>
        <taxon>Trichonephila inaurata</taxon>
    </lineage>
</organism>
<sequence>MAGLLVRRNKKNSTWHFFMESNSKVGVLWNSSIRFTSPQVKKTPTSCSAALAVGSGAKFSSSHRWLLSLPFSGSLSAPDEDSTDLFGFTHSGALRFGLLLYCNKDGGEHFLRFTLSAAFLFDILLHCSKNSSDLFRFTHSSVRLLAFLPSLFLCSGPWSVRELSMEECHRILPFLSNRRLLPASGLLFCLSLYHLRFALCASRPLFTGLLVSTSTSPLSLR</sequence>
<dbReference type="EMBL" id="BMAV01015239">
    <property type="protein sequence ID" value="GFY64436.1"/>
    <property type="molecule type" value="Genomic_DNA"/>
</dbReference>
<comment type="caution">
    <text evidence="1">The sequence shown here is derived from an EMBL/GenBank/DDBJ whole genome shotgun (WGS) entry which is preliminary data.</text>
</comment>
<protein>
    <submittedName>
        <fullName evidence="1">Uncharacterized protein</fullName>
    </submittedName>
</protein>
<evidence type="ECO:0000313" key="2">
    <source>
        <dbReference type="Proteomes" id="UP000886998"/>
    </source>
</evidence>
<dbReference type="Proteomes" id="UP000886998">
    <property type="component" value="Unassembled WGS sequence"/>
</dbReference>
<dbReference type="AlphaFoldDB" id="A0A8X6Y1P7"/>
<evidence type="ECO:0000313" key="1">
    <source>
        <dbReference type="EMBL" id="GFY64436.1"/>
    </source>
</evidence>
<name>A0A8X6Y1P7_9ARAC</name>
<keyword evidence="2" id="KW-1185">Reference proteome</keyword>
<gene>
    <name evidence="1" type="ORF">TNIN_32831</name>
</gene>